<dbReference type="Proteomes" id="UP000247498">
    <property type="component" value="Unassembled WGS sequence"/>
</dbReference>
<sequence length="445" mass="45868">MAEPSCAIEELSDSPEPPSPSFQTAADAQAAPGSSGGAGGAAASDGAGAAAADDAAGGEAGPPRPPLTPPDDCEAVTEDRGVLKTVLVEGDGERPCLHARCLVNYVGYLADGGELFIDSLADSDAREPVVLVAGRGSSLREVGLQLALQTMRRGERAAVYVTDPAYGYGKQGSFSFPSVPPDAALVYVVTLVAWEPPEEKSDRRGLLFEERLEAAERRRLEGNKLFAEGKLVEALAKYAMSLSFTDEDFLLQLEGPHLDKAAAVMVPVHLNMAAAQIKQGDFHTAIHNCSQVLLRDAENVKALFRRGRARAALGQTTDAIADLEKALRLAPEDKAVLRELHVARQALKQERAAAAKLFRGAFGAPPEPKPDGGASAAGGGGAAVQAGGGGGGAAVQAGGRGGGGGSRGLAAWVLCALWAVLAAVLGWVRRAVARPRVRKAAPAPA</sequence>
<keyword evidence="17" id="KW-0472">Membrane</keyword>
<keyword evidence="20" id="KW-1185">Reference proteome</keyword>
<evidence type="ECO:0000256" key="10">
    <source>
        <dbReference type="ARBA" id="ARBA00022990"/>
    </source>
</evidence>
<evidence type="ECO:0000256" key="3">
    <source>
        <dbReference type="ARBA" id="ARBA00004245"/>
    </source>
</evidence>
<keyword evidence="12" id="KW-0206">Cytoskeleton</keyword>
<reference evidence="19 20" key="1">
    <citation type="journal article" date="2018" name="Sci. Rep.">
        <title>Raphidocelis subcapitata (=Pseudokirchneriella subcapitata) provides an insight into genome evolution and environmental adaptations in the Sphaeropleales.</title>
        <authorList>
            <person name="Suzuki S."/>
            <person name="Yamaguchi H."/>
            <person name="Nakajima N."/>
            <person name="Kawachi M."/>
        </authorList>
    </citation>
    <scope>NUCLEOTIDE SEQUENCE [LARGE SCALE GENOMIC DNA]</scope>
    <source>
        <strain evidence="19 20">NIES-35</strain>
    </source>
</reference>
<keyword evidence="14" id="KW-0697">Rotamase</keyword>
<dbReference type="GO" id="GO:0005739">
    <property type="term" value="C:mitochondrion"/>
    <property type="evidence" value="ECO:0007669"/>
    <property type="project" value="UniProtKB-SubCell"/>
</dbReference>
<proteinExistence type="predicted"/>
<dbReference type="OrthoDB" id="433738at2759"/>
<keyword evidence="6" id="KW-0597">Phosphoprotein</keyword>
<feature type="transmembrane region" description="Helical" evidence="17">
    <location>
        <begin position="409"/>
        <end position="428"/>
    </location>
</feature>
<evidence type="ECO:0000256" key="5">
    <source>
        <dbReference type="ARBA" id="ARBA00022481"/>
    </source>
</evidence>
<keyword evidence="13" id="KW-0539">Nucleus</keyword>
<feature type="region of interest" description="Disordered" evidence="16">
    <location>
        <begin position="362"/>
        <end position="382"/>
    </location>
</feature>
<dbReference type="InParanoid" id="A0A2V0P628"/>
<evidence type="ECO:0000256" key="16">
    <source>
        <dbReference type="SAM" id="MobiDB-lite"/>
    </source>
</evidence>
<dbReference type="GO" id="GO:0005874">
    <property type="term" value="C:microtubule"/>
    <property type="evidence" value="ECO:0007669"/>
    <property type="project" value="UniProtKB-KW"/>
</dbReference>
<dbReference type="EMBL" id="BDRX01000063">
    <property type="protein sequence ID" value="GBF95318.1"/>
    <property type="molecule type" value="Genomic_DNA"/>
</dbReference>
<dbReference type="SMART" id="SM00028">
    <property type="entry name" value="TPR"/>
    <property type="match status" value="3"/>
</dbReference>
<dbReference type="SUPFAM" id="SSF54534">
    <property type="entry name" value="FKBP-like"/>
    <property type="match status" value="1"/>
</dbReference>
<dbReference type="Pfam" id="PF00254">
    <property type="entry name" value="FKBP_C"/>
    <property type="match status" value="1"/>
</dbReference>
<evidence type="ECO:0000313" key="19">
    <source>
        <dbReference type="EMBL" id="GBF95318.1"/>
    </source>
</evidence>
<keyword evidence="17" id="KW-1133">Transmembrane helix</keyword>
<dbReference type="PANTHER" id="PTHR46512">
    <property type="entry name" value="PEPTIDYLPROLYL ISOMERASE"/>
    <property type="match status" value="1"/>
</dbReference>
<dbReference type="GO" id="GO:0005634">
    <property type="term" value="C:nucleus"/>
    <property type="evidence" value="ECO:0007669"/>
    <property type="project" value="UniProtKB-SubCell"/>
</dbReference>
<keyword evidence="8" id="KW-0677">Repeat</keyword>
<evidence type="ECO:0000256" key="13">
    <source>
        <dbReference type="ARBA" id="ARBA00023242"/>
    </source>
</evidence>
<feature type="region of interest" description="Disordered" evidence="16">
    <location>
        <begin position="1"/>
        <end position="75"/>
    </location>
</feature>
<evidence type="ECO:0000256" key="1">
    <source>
        <dbReference type="ARBA" id="ARBA00004123"/>
    </source>
</evidence>
<comment type="caution">
    <text evidence="19">The sequence shown here is derived from an EMBL/GenBank/DDBJ whole genome shotgun (WGS) entry which is preliminary data.</text>
</comment>
<dbReference type="InterPro" id="IPR001179">
    <property type="entry name" value="PPIase_FKBP_dom"/>
</dbReference>
<keyword evidence="17" id="KW-0812">Transmembrane</keyword>
<keyword evidence="12" id="KW-0963">Cytoplasm</keyword>
<dbReference type="InterPro" id="IPR046357">
    <property type="entry name" value="PPIase_dom_sf"/>
</dbReference>
<dbReference type="InterPro" id="IPR011990">
    <property type="entry name" value="TPR-like_helical_dom_sf"/>
</dbReference>
<dbReference type="STRING" id="307507.A0A2V0P628"/>
<evidence type="ECO:0000256" key="17">
    <source>
        <dbReference type="SAM" id="Phobius"/>
    </source>
</evidence>
<evidence type="ECO:0000256" key="14">
    <source>
        <dbReference type="PROSITE-ProRule" id="PRU00277"/>
    </source>
</evidence>
<dbReference type="Pfam" id="PF07719">
    <property type="entry name" value="TPR_2"/>
    <property type="match status" value="1"/>
</dbReference>
<evidence type="ECO:0000256" key="8">
    <source>
        <dbReference type="ARBA" id="ARBA00022737"/>
    </source>
</evidence>
<evidence type="ECO:0000256" key="4">
    <source>
        <dbReference type="ARBA" id="ARBA00004514"/>
    </source>
</evidence>
<protein>
    <recommendedName>
        <fullName evidence="14">peptidylprolyl isomerase</fullName>
        <ecNumber evidence="14">5.2.1.8</ecNumber>
    </recommendedName>
</protein>
<dbReference type="Gene3D" id="3.10.50.40">
    <property type="match status" value="1"/>
</dbReference>
<dbReference type="PROSITE" id="PS50005">
    <property type="entry name" value="TPR"/>
    <property type="match status" value="1"/>
</dbReference>
<dbReference type="InterPro" id="IPR050754">
    <property type="entry name" value="FKBP4/5/8-like"/>
</dbReference>
<dbReference type="PROSITE" id="PS50059">
    <property type="entry name" value="FKBP_PPIASE"/>
    <property type="match status" value="1"/>
</dbReference>
<evidence type="ECO:0000313" key="20">
    <source>
        <dbReference type="Proteomes" id="UP000247498"/>
    </source>
</evidence>
<evidence type="ECO:0000256" key="11">
    <source>
        <dbReference type="ARBA" id="ARBA00023128"/>
    </source>
</evidence>
<dbReference type="SUPFAM" id="SSF48452">
    <property type="entry name" value="TPR-like"/>
    <property type="match status" value="1"/>
</dbReference>
<gene>
    <name evidence="19" type="ORF">Rsub_07746</name>
</gene>
<dbReference type="GO" id="GO:0005829">
    <property type="term" value="C:cytosol"/>
    <property type="evidence" value="ECO:0007669"/>
    <property type="project" value="UniProtKB-SubCell"/>
</dbReference>
<evidence type="ECO:0000256" key="12">
    <source>
        <dbReference type="ARBA" id="ARBA00023212"/>
    </source>
</evidence>
<keyword evidence="9 15" id="KW-0802">TPR repeat</keyword>
<evidence type="ECO:0000256" key="9">
    <source>
        <dbReference type="ARBA" id="ARBA00022803"/>
    </source>
</evidence>
<evidence type="ECO:0000256" key="7">
    <source>
        <dbReference type="ARBA" id="ARBA00022701"/>
    </source>
</evidence>
<evidence type="ECO:0000259" key="18">
    <source>
        <dbReference type="PROSITE" id="PS50059"/>
    </source>
</evidence>
<feature type="repeat" description="TPR" evidence="15">
    <location>
        <begin position="300"/>
        <end position="333"/>
    </location>
</feature>
<dbReference type="EC" id="5.2.1.8" evidence="14"/>
<feature type="domain" description="PPIase FKBP-type" evidence="18">
    <location>
        <begin position="98"/>
        <end position="195"/>
    </location>
</feature>
<organism evidence="19 20">
    <name type="scientific">Raphidocelis subcapitata</name>
    <dbReference type="NCBI Taxonomy" id="307507"/>
    <lineage>
        <taxon>Eukaryota</taxon>
        <taxon>Viridiplantae</taxon>
        <taxon>Chlorophyta</taxon>
        <taxon>core chlorophytes</taxon>
        <taxon>Chlorophyceae</taxon>
        <taxon>CS clade</taxon>
        <taxon>Sphaeropleales</taxon>
        <taxon>Selenastraceae</taxon>
        <taxon>Raphidocelis</taxon>
    </lineage>
</organism>
<comment type="subcellular location">
    <subcellularLocation>
        <location evidence="3">Cytoplasm</location>
        <location evidence="3">Cytoskeleton</location>
    </subcellularLocation>
    <subcellularLocation>
        <location evidence="4">Cytoplasm</location>
        <location evidence="4">Cytosol</location>
    </subcellularLocation>
    <subcellularLocation>
        <location evidence="2">Mitochondrion</location>
    </subcellularLocation>
    <subcellularLocation>
        <location evidence="1">Nucleus</location>
    </subcellularLocation>
</comment>
<name>A0A2V0P628_9CHLO</name>
<keyword evidence="10" id="KW-0007">Acetylation</keyword>
<keyword evidence="11" id="KW-0496">Mitochondrion</keyword>
<keyword evidence="14 19" id="KW-0413">Isomerase</keyword>
<keyword evidence="5" id="KW-0488">Methylation</keyword>
<feature type="compositionally biased region" description="Low complexity" evidence="16">
    <location>
        <begin position="41"/>
        <end position="57"/>
    </location>
</feature>
<evidence type="ECO:0000256" key="6">
    <source>
        <dbReference type="ARBA" id="ARBA00022553"/>
    </source>
</evidence>
<dbReference type="PANTHER" id="PTHR46512:SF12">
    <property type="entry name" value="PEPTIDYLPROLYL ISOMERASE"/>
    <property type="match status" value="1"/>
</dbReference>
<dbReference type="FunCoup" id="A0A2V0P628">
    <property type="interactions" value="102"/>
</dbReference>
<dbReference type="GO" id="GO:0003755">
    <property type="term" value="F:peptidyl-prolyl cis-trans isomerase activity"/>
    <property type="evidence" value="ECO:0007669"/>
    <property type="project" value="UniProtKB-KW"/>
</dbReference>
<dbReference type="InterPro" id="IPR019734">
    <property type="entry name" value="TPR_rpt"/>
</dbReference>
<keyword evidence="7" id="KW-0493">Microtubule</keyword>
<evidence type="ECO:0000256" key="2">
    <source>
        <dbReference type="ARBA" id="ARBA00004173"/>
    </source>
</evidence>
<accession>A0A2V0P628</accession>
<comment type="catalytic activity">
    <reaction evidence="14">
        <text>[protein]-peptidylproline (omega=180) = [protein]-peptidylproline (omega=0)</text>
        <dbReference type="Rhea" id="RHEA:16237"/>
        <dbReference type="Rhea" id="RHEA-COMP:10747"/>
        <dbReference type="Rhea" id="RHEA-COMP:10748"/>
        <dbReference type="ChEBI" id="CHEBI:83833"/>
        <dbReference type="ChEBI" id="CHEBI:83834"/>
        <dbReference type="EC" id="5.2.1.8"/>
    </reaction>
</comment>
<dbReference type="Gene3D" id="1.25.40.10">
    <property type="entry name" value="Tetratricopeptide repeat domain"/>
    <property type="match status" value="1"/>
</dbReference>
<dbReference type="InterPro" id="IPR013105">
    <property type="entry name" value="TPR_2"/>
</dbReference>
<dbReference type="AlphaFoldDB" id="A0A2V0P628"/>
<evidence type="ECO:0000256" key="15">
    <source>
        <dbReference type="PROSITE-ProRule" id="PRU00339"/>
    </source>
</evidence>